<accession>A0ABW8PJY2</accession>
<dbReference type="EMBL" id="JAZHOJ010000082">
    <property type="protein sequence ID" value="MFK7004910.1"/>
    <property type="molecule type" value="Genomic_DNA"/>
</dbReference>
<dbReference type="Proteomes" id="UP001621713">
    <property type="component" value="Unassembled WGS sequence"/>
</dbReference>
<comment type="caution">
    <text evidence="1">The sequence shown here is derived from an EMBL/GenBank/DDBJ whole genome shotgun (WGS) entry which is preliminary data.</text>
</comment>
<feature type="non-terminal residue" evidence="1">
    <location>
        <position position="60"/>
    </location>
</feature>
<keyword evidence="2" id="KW-1185">Reference proteome</keyword>
<protein>
    <submittedName>
        <fullName evidence="1">Uncharacterized protein</fullName>
    </submittedName>
</protein>
<proteinExistence type="predicted"/>
<evidence type="ECO:0000313" key="1">
    <source>
        <dbReference type="EMBL" id="MFK7004910.1"/>
    </source>
</evidence>
<reference evidence="1 2" key="1">
    <citation type="submission" date="2024-02" db="EMBL/GenBank/DDBJ databases">
        <title>Comparative Genomic Analysis of Flavobacterium Species Causing Columnaris Disease of Freshwater Fish in Thailand: Insights into Virulence and Resistance Mechanisms.</title>
        <authorList>
            <person name="Nguyen D."/>
            <person name="Chokmangmeepisarn P."/>
            <person name="Khianchaikhan K."/>
            <person name="Morishita M."/>
            <person name="Bunnoy A."/>
            <person name="Rodkhum C."/>
        </authorList>
    </citation>
    <scope>NUCLEOTIDE SEQUENCE [LARGE SCALE GENOMIC DNA]</scope>
    <source>
        <strain evidence="1 2">PCBSB2203</strain>
    </source>
</reference>
<gene>
    <name evidence="1" type="ORF">V3467_13815</name>
</gene>
<evidence type="ECO:0000313" key="2">
    <source>
        <dbReference type="Proteomes" id="UP001621713"/>
    </source>
</evidence>
<sequence length="60" mass="6850">MKEKRKKKKGDPKRSQLSFNGVLFRLGLTGVKPRGNTMIDLANVISLWKVTKNWGLKSCF</sequence>
<organism evidence="1 2">
    <name type="scientific">Flavobacterium covae</name>
    <dbReference type="NCBI Taxonomy" id="2906076"/>
    <lineage>
        <taxon>Bacteria</taxon>
        <taxon>Pseudomonadati</taxon>
        <taxon>Bacteroidota</taxon>
        <taxon>Flavobacteriia</taxon>
        <taxon>Flavobacteriales</taxon>
        <taxon>Flavobacteriaceae</taxon>
        <taxon>Flavobacterium</taxon>
    </lineage>
</organism>
<name>A0ABW8PJY2_9FLAO</name>
<dbReference type="RefSeq" id="WP_405345813.1">
    <property type="nucleotide sequence ID" value="NZ_JAZHOJ010000082.1"/>
</dbReference>